<dbReference type="AlphaFoldDB" id="A0A6A6W045"/>
<evidence type="ECO:0000313" key="4">
    <source>
        <dbReference type="Proteomes" id="UP000799437"/>
    </source>
</evidence>
<dbReference type="Proteomes" id="UP000799437">
    <property type="component" value="Unassembled WGS sequence"/>
</dbReference>
<feature type="compositionally biased region" description="Acidic residues" evidence="1">
    <location>
        <begin position="393"/>
        <end position="405"/>
    </location>
</feature>
<dbReference type="Pfam" id="PF00656">
    <property type="entry name" value="Peptidase_C14"/>
    <property type="match status" value="1"/>
</dbReference>
<dbReference type="GeneID" id="54491161"/>
<gene>
    <name evidence="3" type="ORF">EJ05DRAFT_96618</name>
</gene>
<feature type="region of interest" description="Disordered" evidence="1">
    <location>
        <begin position="389"/>
        <end position="439"/>
    </location>
</feature>
<dbReference type="OrthoDB" id="4760831at2759"/>
<feature type="compositionally biased region" description="Polar residues" evidence="1">
    <location>
        <begin position="415"/>
        <end position="439"/>
    </location>
</feature>
<proteinExistence type="predicted"/>
<feature type="domain" description="Peptidase C14 caspase" evidence="2">
    <location>
        <begin position="89"/>
        <end position="263"/>
    </location>
</feature>
<evidence type="ECO:0000256" key="1">
    <source>
        <dbReference type="SAM" id="MobiDB-lite"/>
    </source>
</evidence>
<organism evidence="3 4">
    <name type="scientific">Pseudovirgaria hyperparasitica</name>
    <dbReference type="NCBI Taxonomy" id="470096"/>
    <lineage>
        <taxon>Eukaryota</taxon>
        <taxon>Fungi</taxon>
        <taxon>Dikarya</taxon>
        <taxon>Ascomycota</taxon>
        <taxon>Pezizomycotina</taxon>
        <taxon>Dothideomycetes</taxon>
        <taxon>Dothideomycetes incertae sedis</taxon>
        <taxon>Acrospermales</taxon>
        <taxon>Acrospermaceae</taxon>
        <taxon>Pseudovirgaria</taxon>
    </lineage>
</organism>
<dbReference type="EMBL" id="ML996576">
    <property type="protein sequence ID" value="KAF2756298.1"/>
    <property type="molecule type" value="Genomic_DNA"/>
</dbReference>
<protein>
    <recommendedName>
        <fullName evidence="2">Peptidase C14 caspase domain-containing protein</fullName>
    </recommendedName>
</protein>
<keyword evidence="4" id="KW-1185">Reference proteome</keyword>
<evidence type="ECO:0000313" key="3">
    <source>
        <dbReference type="EMBL" id="KAF2756298.1"/>
    </source>
</evidence>
<accession>A0A6A6W045</accession>
<dbReference type="RefSeq" id="XP_033598749.1">
    <property type="nucleotide sequence ID" value="XM_033750107.1"/>
</dbReference>
<dbReference type="InterPro" id="IPR011600">
    <property type="entry name" value="Pept_C14_caspase"/>
</dbReference>
<name>A0A6A6W045_9PEZI</name>
<dbReference type="GO" id="GO:0006508">
    <property type="term" value="P:proteolysis"/>
    <property type="evidence" value="ECO:0007669"/>
    <property type="project" value="InterPro"/>
</dbReference>
<dbReference type="Gene3D" id="3.40.50.1460">
    <property type="match status" value="1"/>
</dbReference>
<sequence>MAHIQDFTGPAIIHADVHSIEPDNDAVQEMAAQNFTHDLAHSSEDKKIADQMSNWWEDAMRTNMNVQDNYNEVHVLMIKWARHIDQLKTHSEVERLSAVFRDDFNYSVEKVELDNRFRKPQHQLNSAIAKFVEKHNDPRNLLIVYYTGHGSWNKDQKYLELSATNNDLKNKFSLKAKANFNTAEAFLKSDVDADVLTILDTCFSSNMQKSGGDNERAYQLLSASGFDQTTTAGEESFTSTLILTLKELVKQYENKRSFSTHTLVEKINMNPVRRDSPCFLWNRLSGGDRFIRLQPLDKKEDHIELHQVGLKEPVRGYLTLRFALKSETLNRDQIEFLTQQFSQIFAKGSKVRVDRIDWLGIRKTSRHAFLAVQVIKKWRKLAERSSKRKLNVDTEDVDMGEDEESSSPRKKGRSAASTSLAQAGINSDPLTPNSLDANS</sequence>
<dbReference type="GO" id="GO:0004197">
    <property type="term" value="F:cysteine-type endopeptidase activity"/>
    <property type="evidence" value="ECO:0007669"/>
    <property type="project" value="InterPro"/>
</dbReference>
<reference evidence="3" key="1">
    <citation type="journal article" date="2020" name="Stud. Mycol.">
        <title>101 Dothideomycetes genomes: a test case for predicting lifestyles and emergence of pathogens.</title>
        <authorList>
            <person name="Haridas S."/>
            <person name="Albert R."/>
            <person name="Binder M."/>
            <person name="Bloem J."/>
            <person name="Labutti K."/>
            <person name="Salamov A."/>
            <person name="Andreopoulos B."/>
            <person name="Baker S."/>
            <person name="Barry K."/>
            <person name="Bills G."/>
            <person name="Bluhm B."/>
            <person name="Cannon C."/>
            <person name="Castanera R."/>
            <person name="Culley D."/>
            <person name="Daum C."/>
            <person name="Ezra D."/>
            <person name="Gonzalez J."/>
            <person name="Henrissat B."/>
            <person name="Kuo A."/>
            <person name="Liang C."/>
            <person name="Lipzen A."/>
            <person name="Lutzoni F."/>
            <person name="Magnuson J."/>
            <person name="Mondo S."/>
            <person name="Nolan M."/>
            <person name="Ohm R."/>
            <person name="Pangilinan J."/>
            <person name="Park H.-J."/>
            <person name="Ramirez L."/>
            <person name="Alfaro M."/>
            <person name="Sun H."/>
            <person name="Tritt A."/>
            <person name="Yoshinaga Y."/>
            <person name="Zwiers L.-H."/>
            <person name="Turgeon B."/>
            <person name="Goodwin S."/>
            <person name="Spatafora J."/>
            <person name="Crous P."/>
            <person name="Grigoriev I."/>
        </authorList>
    </citation>
    <scope>NUCLEOTIDE SEQUENCE</scope>
    <source>
        <strain evidence="3">CBS 121739</strain>
    </source>
</reference>
<evidence type="ECO:0000259" key="2">
    <source>
        <dbReference type="Pfam" id="PF00656"/>
    </source>
</evidence>